<dbReference type="InterPro" id="IPR003661">
    <property type="entry name" value="HisK_dim/P_dom"/>
</dbReference>
<keyword evidence="8" id="KW-0902">Two-component regulatory system</keyword>
<dbReference type="Gene3D" id="1.10.287.130">
    <property type="match status" value="1"/>
</dbReference>
<dbReference type="InterPro" id="IPR005467">
    <property type="entry name" value="His_kinase_dom"/>
</dbReference>
<dbReference type="Gene3D" id="3.30.565.10">
    <property type="entry name" value="Histidine kinase-like ATPase, C-terminal domain"/>
    <property type="match status" value="1"/>
</dbReference>
<accession>A0ABS1L205</accession>
<keyword evidence="5" id="KW-0547">Nucleotide-binding</keyword>
<evidence type="ECO:0000256" key="7">
    <source>
        <dbReference type="ARBA" id="ARBA00022840"/>
    </source>
</evidence>
<dbReference type="InterPro" id="IPR036890">
    <property type="entry name" value="HATPase_C_sf"/>
</dbReference>
<name>A0ABS1L205_9BACT</name>
<comment type="catalytic activity">
    <reaction evidence="1">
        <text>ATP + protein L-histidine = ADP + protein N-phospho-L-histidine.</text>
        <dbReference type="EC" id="2.7.13.3"/>
    </reaction>
</comment>
<evidence type="ECO:0000256" key="3">
    <source>
        <dbReference type="ARBA" id="ARBA00022553"/>
    </source>
</evidence>
<sequence length="361" mass="40072">MQRISTILGFSEVALQKLFNLLPIPFLISDWRDHERQNLFVNTAFIEEIGYSCHDIPTLRDWFLKAYPDEGYRNKVIAEWTELSRAGQQHAKAVMNACICTRTKGEQWYEVASYIGESLNMVAFTNINKEVTRENELAQMNENKNRVLSILSHDLRSPLTNLQSLIELSVSGVLTPDEYHQCMKSVSTSTFNLVEVLDTTLQWTRTNFDNINPTIVAANLSEVIGKIAGQYEKSFQDKGITLKLSLGVENVTTDPDIISIVLRNVLSNAVKFTNAGGVTVSTFRNGKNTCIAVKDSGTGMTPAQIRAVLDGQSKSTEGTQNEKGAGLGLRLSKDLLTKINAHFEIESALGRGTTVDIVFTT</sequence>
<evidence type="ECO:0000256" key="2">
    <source>
        <dbReference type="ARBA" id="ARBA00012438"/>
    </source>
</evidence>
<evidence type="ECO:0000256" key="5">
    <source>
        <dbReference type="ARBA" id="ARBA00022741"/>
    </source>
</evidence>
<dbReference type="SMART" id="SM00387">
    <property type="entry name" value="HATPase_c"/>
    <property type="match status" value="1"/>
</dbReference>
<keyword evidence="7" id="KW-0067">ATP-binding</keyword>
<dbReference type="InterPro" id="IPR003594">
    <property type="entry name" value="HATPase_dom"/>
</dbReference>
<evidence type="ECO:0000313" key="11">
    <source>
        <dbReference type="Proteomes" id="UP000613030"/>
    </source>
</evidence>
<evidence type="ECO:0000256" key="1">
    <source>
        <dbReference type="ARBA" id="ARBA00000085"/>
    </source>
</evidence>
<dbReference type="SMART" id="SM00388">
    <property type="entry name" value="HisKA"/>
    <property type="match status" value="1"/>
</dbReference>
<reference evidence="10 11" key="1">
    <citation type="submission" date="2021-01" db="EMBL/GenBank/DDBJ databases">
        <title>Chryseolinea sp. Jin1 Genome sequencing and assembly.</title>
        <authorList>
            <person name="Kim I."/>
        </authorList>
    </citation>
    <scope>NUCLEOTIDE SEQUENCE [LARGE SCALE GENOMIC DNA]</scope>
    <source>
        <strain evidence="10 11">Jin1</strain>
    </source>
</reference>
<keyword evidence="3" id="KW-0597">Phosphoprotein</keyword>
<evidence type="ECO:0000256" key="8">
    <source>
        <dbReference type="ARBA" id="ARBA00023012"/>
    </source>
</evidence>
<dbReference type="SUPFAM" id="SSF47384">
    <property type="entry name" value="Homodimeric domain of signal transducing histidine kinase"/>
    <property type="match status" value="1"/>
</dbReference>
<dbReference type="PANTHER" id="PTHR42878">
    <property type="entry name" value="TWO-COMPONENT HISTIDINE KINASE"/>
    <property type="match status" value="1"/>
</dbReference>
<dbReference type="RefSeq" id="WP_202016347.1">
    <property type="nucleotide sequence ID" value="NZ_JAERRB010000019.1"/>
</dbReference>
<dbReference type="CDD" id="cd00082">
    <property type="entry name" value="HisKA"/>
    <property type="match status" value="1"/>
</dbReference>
<organism evidence="10 11">
    <name type="scientific">Chryseolinea lacunae</name>
    <dbReference type="NCBI Taxonomy" id="2801331"/>
    <lineage>
        <taxon>Bacteria</taxon>
        <taxon>Pseudomonadati</taxon>
        <taxon>Bacteroidota</taxon>
        <taxon>Cytophagia</taxon>
        <taxon>Cytophagales</taxon>
        <taxon>Fulvivirgaceae</taxon>
        <taxon>Chryseolinea</taxon>
    </lineage>
</organism>
<gene>
    <name evidence="10" type="ORF">JI741_31185</name>
</gene>
<keyword evidence="4" id="KW-0808">Transferase</keyword>
<dbReference type="EMBL" id="JAERRB010000019">
    <property type="protein sequence ID" value="MBL0745739.1"/>
    <property type="molecule type" value="Genomic_DNA"/>
</dbReference>
<dbReference type="EC" id="2.7.13.3" evidence="2"/>
<dbReference type="InterPro" id="IPR004358">
    <property type="entry name" value="Sig_transdc_His_kin-like_C"/>
</dbReference>
<dbReference type="PROSITE" id="PS50109">
    <property type="entry name" value="HIS_KIN"/>
    <property type="match status" value="1"/>
</dbReference>
<keyword evidence="6 10" id="KW-0418">Kinase</keyword>
<dbReference type="Pfam" id="PF02518">
    <property type="entry name" value="HATPase_c"/>
    <property type="match status" value="1"/>
</dbReference>
<evidence type="ECO:0000259" key="9">
    <source>
        <dbReference type="PROSITE" id="PS50109"/>
    </source>
</evidence>
<dbReference type="PANTHER" id="PTHR42878:SF7">
    <property type="entry name" value="SENSOR HISTIDINE KINASE GLRK"/>
    <property type="match status" value="1"/>
</dbReference>
<dbReference type="InterPro" id="IPR050351">
    <property type="entry name" value="BphY/WalK/GraS-like"/>
</dbReference>
<evidence type="ECO:0000313" key="10">
    <source>
        <dbReference type="EMBL" id="MBL0745739.1"/>
    </source>
</evidence>
<evidence type="ECO:0000256" key="4">
    <source>
        <dbReference type="ARBA" id="ARBA00022679"/>
    </source>
</evidence>
<dbReference type="Proteomes" id="UP000613030">
    <property type="component" value="Unassembled WGS sequence"/>
</dbReference>
<evidence type="ECO:0000256" key="6">
    <source>
        <dbReference type="ARBA" id="ARBA00022777"/>
    </source>
</evidence>
<dbReference type="InterPro" id="IPR036097">
    <property type="entry name" value="HisK_dim/P_sf"/>
</dbReference>
<protein>
    <recommendedName>
        <fullName evidence="2">histidine kinase</fullName>
        <ecNumber evidence="2">2.7.13.3</ecNumber>
    </recommendedName>
</protein>
<proteinExistence type="predicted"/>
<dbReference type="PRINTS" id="PR00344">
    <property type="entry name" value="BCTRLSENSOR"/>
</dbReference>
<feature type="domain" description="Histidine kinase" evidence="9">
    <location>
        <begin position="150"/>
        <end position="361"/>
    </location>
</feature>
<dbReference type="SUPFAM" id="SSF55874">
    <property type="entry name" value="ATPase domain of HSP90 chaperone/DNA topoisomerase II/histidine kinase"/>
    <property type="match status" value="1"/>
</dbReference>
<comment type="caution">
    <text evidence="10">The sequence shown here is derived from an EMBL/GenBank/DDBJ whole genome shotgun (WGS) entry which is preliminary data.</text>
</comment>
<dbReference type="GO" id="GO:0016301">
    <property type="term" value="F:kinase activity"/>
    <property type="evidence" value="ECO:0007669"/>
    <property type="project" value="UniProtKB-KW"/>
</dbReference>
<keyword evidence="11" id="KW-1185">Reference proteome</keyword>